<proteinExistence type="predicted"/>
<dbReference type="AlphaFoldDB" id="A0A5M8I5A0"/>
<dbReference type="InterPro" id="IPR025159">
    <property type="entry name" value="AbiEi_N"/>
</dbReference>
<comment type="caution">
    <text evidence="3">The sequence shown here is derived from an EMBL/GenBank/DDBJ whole genome shotgun (WGS) entry which is preliminary data.</text>
</comment>
<reference evidence="3 5" key="1">
    <citation type="submission" date="2019-07" db="EMBL/GenBank/DDBJ databases">
        <title>Draft genome Sequence of Chlorobium phaeovibrioides sp. strain PhvTcv-s14, from the Phylum Chlorobi.</title>
        <authorList>
            <person name="Babenko V."/>
            <person name="Boldyreva D."/>
            <person name="Kanygina A."/>
            <person name="Selezneva O."/>
            <person name="Akopiyan T."/>
            <person name="Lunina O."/>
        </authorList>
    </citation>
    <scope>NUCLEOTIDE SEQUENCE [LARGE SCALE GENOMIC DNA]</scope>
    <source>
        <strain evidence="3 5">GrTcv12</strain>
    </source>
</reference>
<feature type="domain" description="AbiEi antitoxin N-terminal" evidence="2">
    <location>
        <begin position="28"/>
        <end position="76"/>
    </location>
</feature>
<dbReference type="InterPro" id="IPR018547">
    <property type="entry name" value="AbiEi_C"/>
</dbReference>
<organism evidence="3 5">
    <name type="scientific">Chlorobium phaeovibrioides</name>
    <dbReference type="NCBI Taxonomy" id="1094"/>
    <lineage>
        <taxon>Bacteria</taxon>
        <taxon>Pseudomonadati</taxon>
        <taxon>Chlorobiota</taxon>
        <taxon>Chlorobiia</taxon>
        <taxon>Chlorobiales</taxon>
        <taxon>Chlorobiaceae</taxon>
        <taxon>Chlorobium/Pelodictyon group</taxon>
        <taxon>Chlorobium</taxon>
    </lineage>
</organism>
<reference evidence="4 6" key="2">
    <citation type="submission" date="2019-11" db="EMBL/GenBank/DDBJ databases">
        <title>Green- and brown-colored morphotypes of Chlorobia in the stratified aquatic ecosystems of Kandalaksha Gulf (White Sea): A model for study of the accessory genome evolution.</title>
        <authorList>
            <person name="Grouzdev D.S."/>
        </authorList>
    </citation>
    <scope>NUCLEOTIDE SEQUENCE [LARGE SCALE GENOMIC DNA]</scope>
    <source>
        <strain evidence="4 6">ZM</strain>
    </source>
</reference>
<evidence type="ECO:0000313" key="3">
    <source>
        <dbReference type="EMBL" id="KAA6230573.1"/>
    </source>
</evidence>
<dbReference type="Proteomes" id="UP000327458">
    <property type="component" value="Unassembled WGS sequence"/>
</dbReference>
<evidence type="ECO:0000313" key="6">
    <source>
        <dbReference type="Proteomes" id="UP000489351"/>
    </source>
</evidence>
<dbReference type="RefSeq" id="WP_151419724.1">
    <property type="nucleotide sequence ID" value="NZ_VMRG01000002.1"/>
</dbReference>
<evidence type="ECO:0000313" key="5">
    <source>
        <dbReference type="Proteomes" id="UP000327458"/>
    </source>
</evidence>
<dbReference type="Pfam" id="PF09407">
    <property type="entry name" value="AbiEi_1"/>
    <property type="match status" value="1"/>
</dbReference>
<evidence type="ECO:0000259" key="2">
    <source>
        <dbReference type="Pfam" id="PF13338"/>
    </source>
</evidence>
<sequence>MKNSVSCCFSRTIHVHNTMNLSRYIDGLQAKGSFCFSGAEASSALGMSPIATRDALRRLRYKGVVAMPYRGFYVVVPPEYRQIGCLPANQFIPSLMEYLKEPYYAGLLSAGEYYGAAHQRPQSFQVILEHIRPAIICGSVKVDFIQRNNAALMPTRNFKTPRGYLKVSSPEVTAFDVTGYPHHAGGLDNAATVLAELAEGMDAGKLLDIAGLSPVTWSQRLGYLLELIGEDGLAEGLAAYVAERKPVPALLSPSQPHHGVCQVSRWRLLPNETVSPDL</sequence>
<feature type="domain" description="AbiEi antitoxin C-terminal" evidence="1">
    <location>
        <begin position="85"/>
        <end position="227"/>
    </location>
</feature>
<accession>A0A5M8I5A0</accession>
<dbReference type="EMBL" id="WUBZ01000048">
    <property type="protein sequence ID" value="MWV55120.1"/>
    <property type="molecule type" value="Genomic_DNA"/>
</dbReference>
<evidence type="ECO:0000259" key="1">
    <source>
        <dbReference type="Pfam" id="PF09407"/>
    </source>
</evidence>
<evidence type="ECO:0000313" key="4">
    <source>
        <dbReference type="EMBL" id="MWV55120.1"/>
    </source>
</evidence>
<keyword evidence="6" id="KW-1185">Reference proteome</keyword>
<dbReference type="Proteomes" id="UP000489351">
    <property type="component" value="Unassembled WGS sequence"/>
</dbReference>
<name>A0A5M8I5A0_CHLPH</name>
<dbReference type="EMBL" id="VMRG01000002">
    <property type="protein sequence ID" value="KAA6230573.1"/>
    <property type="molecule type" value="Genomic_DNA"/>
</dbReference>
<protein>
    <submittedName>
        <fullName evidence="3">Uncharacterized protein</fullName>
    </submittedName>
</protein>
<dbReference type="Pfam" id="PF13338">
    <property type="entry name" value="AbiEi_4"/>
    <property type="match status" value="1"/>
</dbReference>
<gene>
    <name evidence="3" type="ORF">FP507_09905</name>
    <name evidence="4" type="ORF">GJ685_08640</name>
</gene>